<name>L1IXH1_GUITC</name>
<dbReference type="EMBL" id="JH993027">
    <property type="protein sequence ID" value="EKX40968.1"/>
    <property type="molecule type" value="Genomic_DNA"/>
</dbReference>
<evidence type="ECO:0000256" key="1">
    <source>
        <dbReference type="SAM" id="MobiDB-lite"/>
    </source>
</evidence>
<feature type="compositionally biased region" description="Basic and acidic residues" evidence="1">
    <location>
        <begin position="293"/>
        <end position="308"/>
    </location>
</feature>
<reference evidence="3" key="3">
    <citation type="submission" date="2016-03" db="UniProtKB">
        <authorList>
            <consortium name="EnsemblProtists"/>
        </authorList>
    </citation>
    <scope>IDENTIFICATION</scope>
</reference>
<keyword evidence="4" id="KW-1185">Reference proteome</keyword>
<sequence length="316" mass="36142">MEAIDWLTTIGSAYVEILHNKFQEKCTAHSQVHQSFKVSKSTFRDLISIIDGLNQWFEALQDQDETSVDFRSFERQQARRESMDSDEEGDSVQMDFDCFDQVIRDVHLVPLFFGNNQKSQPDLKEIVQTRWARRRQEDFMSLADFCDAVADLELPPKGSEETDGCSLSSGQPRTSYPIVRLNGKIIPKANAEEKIDSQNRQSWVYVVKGPLKVTHLEVGLRRRLRDLVAKGGDKVLVEIITDNHVESESNICDTTTLQHDNNHRCSWPELKLRPFDVKEQLQVVFTRLNSVVPHDDGEGKESEARPVEVAEVCPQP</sequence>
<gene>
    <name evidence="2" type="ORF">GUITHDRAFT_142367</name>
</gene>
<accession>L1IXH1</accession>
<feature type="region of interest" description="Disordered" evidence="1">
    <location>
        <begin position="292"/>
        <end position="316"/>
    </location>
</feature>
<evidence type="ECO:0000313" key="3">
    <source>
        <dbReference type="EnsemblProtists" id="EKX40968"/>
    </source>
</evidence>
<evidence type="ECO:0000313" key="4">
    <source>
        <dbReference type="Proteomes" id="UP000011087"/>
    </source>
</evidence>
<dbReference type="Proteomes" id="UP000011087">
    <property type="component" value="Unassembled WGS sequence"/>
</dbReference>
<evidence type="ECO:0000313" key="2">
    <source>
        <dbReference type="EMBL" id="EKX40968.1"/>
    </source>
</evidence>
<dbReference type="RefSeq" id="XP_005827948.1">
    <property type="nucleotide sequence ID" value="XM_005827891.1"/>
</dbReference>
<reference evidence="2 4" key="1">
    <citation type="journal article" date="2012" name="Nature">
        <title>Algal genomes reveal evolutionary mosaicism and the fate of nucleomorphs.</title>
        <authorList>
            <consortium name="DOE Joint Genome Institute"/>
            <person name="Curtis B.A."/>
            <person name="Tanifuji G."/>
            <person name="Burki F."/>
            <person name="Gruber A."/>
            <person name="Irimia M."/>
            <person name="Maruyama S."/>
            <person name="Arias M.C."/>
            <person name="Ball S.G."/>
            <person name="Gile G.H."/>
            <person name="Hirakawa Y."/>
            <person name="Hopkins J.F."/>
            <person name="Kuo A."/>
            <person name="Rensing S.A."/>
            <person name="Schmutz J."/>
            <person name="Symeonidi A."/>
            <person name="Elias M."/>
            <person name="Eveleigh R.J."/>
            <person name="Herman E.K."/>
            <person name="Klute M.J."/>
            <person name="Nakayama T."/>
            <person name="Obornik M."/>
            <person name="Reyes-Prieto A."/>
            <person name="Armbrust E.V."/>
            <person name="Aves S.J."/>
            <person name="Beiko R.G."/>
            <person name="Coutinho P."/>
            <person name="Dacks J.B."/>
            <person name="Durnford D.G."/>
            <person name="Fast N.M."/>
            <person name="Green B.R."/>
            <person name="Grisdale C.J."/>
            <person name="Hempel F."/>
            <person name="Henrissat B."/>
            <person name="Hoppner M.P."/>
            <person name="Ishida K."/>
            <person name="Kim E."/>
            <person name="Koreny L."/>
            <person name="Kroth P.G."/>
            <person name="Liu Y."/>
            <person name="Malik S.B."/>
            <person name="Maier U.G."/>
            <person name="McRose D."/>
            <person name="Mock T."/>
            <person name="Neilson J.A."/>
            <person name="Onodera N.T."/>
            <person name="Poole A.M."/>
            <person name="Pritham E.J."/>
            <person name="Richards T.A."/>
            <person name="Rocap G."/>
            <person name="Roy S.W."/>
            <person name="Sarai C."/>
            <person name="Schaack S."/>
            <person name="Shirato S."/>
            <person name="Slamovits C.H."/>
            <person name="Spencer D.F."/>
            <person name="Suzuki S."/>
            <person name="Worden A.Z."/>
            <person name="Zauner S."/>
            <person name="Barry K."/>
            <person name="Bell C."/>
            <person name="Bharti A.K."/>
            <person name="Crow J.A."/>
            <person name="Grimwood J."/>
            <person name="Kramer R."/>
            <person name="Lindquist E."/>
            <person name="Lucas S."/>
            <person name="Salamov A."/>
            <person name="McFadden G.I."/>
            <person name="Lane C.E."/>
            <person name="Keeling P.J."/>
            <person name="Gray M.W."/>
            <person name="Grigoriev I.V."/>
            <person name="Archibald J.M."/>
        </authorList>
    </citation>
    <scope>NUCLEOTIDE SEQUENCE</scope>
    <source>
        <strain evidence="2 4">CCMP2712</strain>
    </source>
</reference>
<protein>
    <submittedName>
        <fullName evidence="2 3">Uncharacterized protein</fullName>
    </submittedName>
</protein>
<dbReference type="AlphaFoldDB" id="L1IXH1"/>
<dbReference type="GeneID" id="17297606"/>
<dbReference type="EnsemblProtists" id="EKX40968">
    <property type="protein sequence ID" value="EKX40968"/>
    <property type="gene ID" value="GUITHDRAFT_142367"/>
</dbReference>
<organism evidence="2">
    <name type="scientific">Guillardia theta (strain CCMP2712)</name>
    <name type="common">Cryptophyte</name>
    <dbReference type="NCBI Taxonomy" id="905079"/>
    <lineage>
        <taxon>Eukaryota</taxon>
        <taxon>Cryptophyceae</taxon>
        <taxon>Pyrenomonadales</taxon>
        <taxon>Geminigeraceae</taxon>
        <taxon>Guillardia</taxon>
    </lineage>
</organism>
<dbReference type="PaxDb" id="55529-EKX40968"/>
<reference evidence="4" key="2">
    <citation type="submission" date="2012-11" db="EMBL/GenBank/DDBJ databases">
        <authorList>
            <person name="Kuo A."/>
            <person name="Curtis B.A."/>
            <person name="Tanifuji G."/>
            <person name="Burki F."/>
            <person name="Gruber A."/>
            <person name="Irimia M."/>
            <person name="Maruyama S."/>
            <person name="Arias M.C."/>
            <person name="Ball S.G."/>
            <person name="Gile G.H."/>
            <person name="Hirakawa Y."/>
            <person name="Hopkins J.F."/>
            <person name="Rensing S.A."/>
            <person name="Schmutz J."/>
            <person name="Symeonidi A."/>
            <person name="Elias M."/>
            <person name="Eveleigh R.J."/>
            <person name="Herman E.K."/>
            <person name="Klute M.J."/>
            <person name="Nakayama T."/>
            <person name="Obornik M."/>
            <person name="Reyes-Prieto A."/>
            <person name="Armbrust E.V."/>
            <person name="Aves S.J."/>
            <person name="Beiko R.G."/>
            <person name="Coutinho P."/>
            <person name="Dacks J.B."/>
            <person name="Durnford D.G."/>
            <person name="Fast N.M."/>
            <person name="Green B.R."/>
            <person name="Grisdale C."/>
            <person name="Hempe F."/>
            <person name="Henrissat B."/>
            <person name="Hoppner M.P."/>
            <person name="Ishida K.-I."/>
            <person name="Kim E."/>
            <person name="Koreny L."/>
            <person name="Kroth P.G."/>
            <person name="Liu Y."/>
            <person name="Malik S.-B."/>
            <person name="Maier U.G."/>
            <person name="McRose D."/>
            <person name="Mock T."/>
            <person name="Neilson J.A."/>
            <person name="Onodera N.T."/>
            <person name="Poole A.M."/>
            <person name="Pritham E.J."/>
            <person name="Richards T.A."/>
            <person name="Rocap G."/>
            <person name="Roy S.W."/>
            <person name="Sarai C."/>
            <person name="Schaack S."/>
            <person name="Shirato S."/>
            <person name="Slamovits C.H."/>
            <person name="Spencer D.F."/>
            <person name="Suzuki S."/>
            <person name="Worden A.Z."/>
            <person name="Zauner S."/>
            <person name="Barry K."/>
            <person name="Bell C."/>
            <person name="Bharti A.K."/>
            <person name="Crow J.A."/>
            <person name="Grimwood J."/>
            <person name="Kramer R."/>
            <person name="Lindquist E."/>
            <person name="Lucas S."/>
            <person name="Salamov A."/>
            <person name="McFadden G.I."/>
            <person name="Lane C.E."/>
            <person name="Keeling P.J."/>
            <person name="Gray M.W."/>
            <person name="Grigoriev I.V."/>
            <person name="Archibald J.M."/>
        </authorList>
    </citation>
    <scope>NUCLEOTIDE SEQUENCE</scope>
    <source>
        <strain evidence="4">CCMP2712</strain>
    </source>
</reference>
<dbReference type="HOGENOM" id="CLU_881239_0_0_1"/>
<proteinExistence type="predicted"/>
<dbReference type="KEGG" id="gtt:GUITHDRAFT_142367"/>